<proteinExistence type="predicted"/>
<evidence type="ECO:0000259" key="1">
    <source>
        <dbReference type="SMART" id="SM00912"/>
    </source>
</evidence>
<dbReference type="SMART" id="SM00912">
    <property type="entry name" value="Haemagg_act"/>
    <property type="match status" value="1"/>
</dbReference>
<sequence>MSSPFFEHSIGVTRPYVEPIQSSKHRYWWLGWVSVFTSLTVFISQDTPLLAQITPDHTLEAESSVVTPNAQVRGGLADLIEGGAIREANLFHSFQEFNIEAGQRVYFANPVGIERIFSRVTGNNPSAILGTLGVNGGANLFFLNPNGIIFGENAQLDIQGSFVASTANSVGFEDGSSFSATHPEDSSLLTISVPLGLQYGQEPPAGVVNGGNLALPEGENLTLVGGTVVNSGQISAPGGTISLTAVPSQGLINLDLTGGVTSVDLPFNPDTGEVLSAASGLTRLLEKAGLTPANIPIDFNLGTVAILGSVDTANPLGSGGEINVTGNRIQLLNGAIDASGVTGGEINLTSTFVENRGQIRADGERGGSLKIKVSNFLDTGVLSATGSAGDGGTIQVDYQGTVIQTANALTAVTGSEKAGRIRFQGGRVFTTSGNLQAQGELGGEIQLFGQRLQLLGTEVNASGNSGGGAILVGGDYQGNTVGAENADYTLVNHGTRLEADGLRVGDGGKVIVWADGETDFYGSLTARGGELGGNGGLLEVSGKGSLVFGGWGDASAANGVAGELLLDPKNITIDTGVTENSFQL</sequence>
<dbReference type="InterPro" id="IPR008638">
    <property type="entry name" value="FhaB/CdiA-like_TPS"/>
</dbReference>
<name>B4W389_9CYAN</name>
<dbReference type="InterPro" id="IPR012334">
    <property type="entry name" value="Pectin_lyas_fold"/>
</dbReference>
<feature type="domain" description="Filamentous haemagglutinin FhaB/tRNA nuclease CdiA-like TPS" evidence="1">
    <location>
        <begin position="62"/>
        <end position="173"/>
    </location>
</feature>
<dbReference type="Gene3D" id="2.160.20.10">
    <property type="entry name" value="Single-stranded right-handed beta-helix, Pectin lyase-like"/>
    <property type="match status" value="1"/>
</dbReference>
<dbReference type="SUPFAM" id="SSF51126">
    <property type="entry name" value="Pectin lyase-like"/>
    <property type="match status" value="1"/>
</dbReference>
<dbReference type="STRING" id="118168.MC7420_1600"/>
<reference evidence="2 3" key="1">
    <citation type="submission" date="2008-07" db="EMBL/GenBank/DDBJ databases">
        <authorList>
            <person name="Tandeau de Marsac N."/>
            <person name="Ferriera S."/>
            <person name="Johnson J."/>
            <person name="Kravitz S."/>
            <person name="Beeson K."/>
            <person name="Sutton G."/>
            <person name="Rogers Y.-H."/>
            <person name="Friedman R."/>
            <person name="Frazier M."/>
            <person name="Venter J.C."/>
        </authorList>
    </citation>
    <scope>NUCLEOTIDE SEQUENCE [LARGE SCALE GENOMIC DNA]</scope>
    <source>
        <strain evidence="2 3">PCC 7420</strain>
    </source>
</reference>
<dbReference type="Pfam" id="PF05860">
    <property type="entry name" value="TPS"/>
    <property type="match status" value="1"/>
</dbReference>
<keyword evidence="3" id="KW-1185">Reference proteome</keyword>
<dbReference type="eggNOG" id="COG3210">
    <property type="taxonomic scope" value="Bacteria"/>
</dbReference>
<dbReference type="Proteomes" id="UP000003835">
    <property type="component" value="Unassembled WGS sequence"/>
</dbReference>
<dbReference type="RefSeq" id="WP_006105738.1">
    <property type="nucleotide sequence ID" value="NZ_DS989873.1"/>
</dbReference>
<dbReference type="InterPro" id="IPR011050">
    <property type="entry name" value="Pectin_lyase_fold/virulence"/>
</dbReference>
<dbReference type="EMBL" id="DS989873">
    <property type="protein sequence ID" value="EDX71386.1"/>
    <property type="molecule type" value="Genomic_DNA"/>
</dbReference>
<dbReference type="AlphaFoldDB" id="B4W389"/>
<protein>
    <submittedName>
        <fullName evidence="2">Filamentous haemagglutinin family N-terminal domain protein</fullName>
    </submittedName>
</protein>
<evidence type="ECO:0000313" key="3">
    <source>
        <dbReference type="Proteomes" id="UP000003835"/>
    </source>
</evidence>
<evidence type="ECO:0000313" key="2">
    <source>
        <dbReference type="EMBL" id="EDX71386.1"/>
    </source>
</evidence>
<gene>
    <name evidence="2" type="ORF">MC7420_1600</name>
</gene>
<dbReference type="NCBIfam" id="TIGR01901">
    <property type="entry name" value="adhes_NPXG"/>
    <property type="match status" value="1"/>
</dbReference>
<dbReference type="HOGENOM" id="CLU_031952_0_0_3"/>
<organism evidence="2 3">
    <name type="scientific">Coleofasciculus chthonoplastes PCC 7420</name>
    <dbReference type="NCBI Taxonomy" id="118168"/>
    <lineage>
        <taxon>Bacteria</taxon>
        <taxon>Bacillati</taxon>
        <taxon>Cyanobacteriota</taxon>
        <taxon>Cyanophyceae</taxon>
        <taxon>Coleofasciculales</taxon>
        <taxon>Coleofasciculaceae</taxon>
        <taxon>Coleofasciculus</taxon>
    </lineage>
</organism>
<accession>B4W389</accession>